<keyword evidence="8" id="KW-1185">Reference proteome</keyword>
<reference evidence="3 8" key="1">
    <citation type="submission" date="2016-07" db="EMBL/GenBank/DDBJ databases">
        <title>Pervasive Adenine N6-methylation of Active Genes in Fungi.</title>
        <authorList>
            <consortium name="DOE Joint Genome Institute"/>
            <person name="Mondo S.J."/>
            <person name="Dannebaum R.O."/>
            <person name="Kuo R.C."/>
            <person name="Labutti K."/>
            <person name="Haridas S."/>
            <person name="Kuo A."/>
            <person name="Salamov A."/>
            <person name="Ahrendt S.R."/>
            <person name="Lipzen A."/>
            <person name="Sullivan W."/>
            <person name="Andreopoulos W.B."/>
            <person name="Clum A."/>
            <person name="Lindquist E."/>
            <person name="Daum C."/>
            <person name="Ramamoorthy G.K."/>
            <person name="Gryganskyi A."/>
            <person name="Culley D."/>
            <person name="Magnuson J.K."/>
            <person name="James T.Y."/>
            <person name="O'Malley M.A."/>
            <person name="Stajich J.E."/>
            <person name="Spatafora J.W."/>
            <person name="Visel A."/>
            <person name="Grigoriev I.V."/>
        </authorList>
    </citation>
    <scope>NUCLEOTIDE SEQUENCE [LARGE SCALE GENOMIC DNA]</scope>
    <source>
        <strain evidence="3 8">NRRL 1336</strain>
    </source>
</reference>
<comment type="caution">
    <text evidence="3">The sequence shown here is derived from an EMBL/GenBank/DDBJ whole genome shotgun (WGS) entry which is preliminary data.</text>
</comment>
<keyword evidence="1" id="KW-1133">Transmembrane helix</keyword>
<dbReference type="EMBL" id="MCGE01000025">
    <property type="protein sequence ID" value="ORZ10130.1"/>
    <property type="molecule type" value="Genomic_DNA"/>
</dbReference>
<evidence type="ECO:0000313" key="3">
    <source>
        <dbReference type="EMBL" id="ORZ08122.1"/>
    </source>
</evidence>
<evidence type="ECO:0000313" key="4">
    <source>
        <dbReference type="EMBL" id="ORZ08124.1"/>
    </source>
</evidence>
<dbReference type="EMBL" id="MCGE01000032">
    <property type="protein sequence ID" value="ORZ08124.1"/>
    <property type="molecule type" value="Genomic_DNA"/>
</dbReference>
<dbReference type="Proteomes" id="UP000193560">
    <property type="component" value="Unassembled WGS sequence"/>
</dbReference>
<feature type="transmembrane region" description="Helical" evidence="1">
    <location>
        <begin position="12"/>
        <end position="31"/>
    </location>
</feature>
<evidence type="ECO:0000313" key="6">
    <source>
        <dbReference type="EMBL" id="ORZ10130.1"/>
    </source>
</evidence>
<protein>
    <submittedName>
        <fullName evidence="3">Uncharacterized protein</fullName>
    </submittedName>
</protein>
<evidence type="ECO:0000313" key="7">
    <source>
        <dbReference type="EMBL" id="ORZ10132.1"/>
    </source>
</evidence>
<dbReference type="EMBL" id="MCGE01000025">
    <property type="protein sequence ID" value="ORZ10132.1"/>
    <property type="molecule type" value="Genomic_DNA"/>
</dbReference>
<evidence type="ECO:0000256" key="1">
    <source>
        <dbReference type="SAM" id="Phobius"/>
    </source>
</evidence>
<keyword evidence="1" id="KW-0472">Membrane</keyword>
<organism evidence="3 8">
    <name type="scientific">Absidia repens</name>
    <dbReference type="NCBI Taxonomy" id="90262"/>
    <lineage>
        <taxon>Eukaryota</taxon>
        <taxon>Fungi</taxon>
        <taxon>Fungi incertae sedis</taxon>
        <taxon>Mucoromycota</taxon>
        <taxon>Mucoromycotina</taxon>
        <taxon>Mucoromycetes</taxon>
        <taxon>Mucorales</taxon>
        <taxon>Cunninghamellaceae</taxon>
        <taxon>Absidia</taxon>
    </lineage>
</organism>
<evidence type="ECO:0000313" key="5">
    <source>
        <dbReference type="EMBL" id="ORZ08313.1"/>
    </source>
</evidence>
<name>A0A1X2I2R5_9FUNG</name>
<dbReference type="EMBL" id="MCGE01000031">
    <property type="protein sequence ID" value="ORZ08313.1"/>
    <property type="molecule type" value="Genomic_DNA"/>
</dbReference>
<accession>A0A1X2I2R5</accession>
<dbReference type="EMBL" id="MCGE01000032">
    <property type="protein sequence ID" value="ORZ08122.1"/>
    <property type="molecule type" value="Genomic_DNA"/>
</dbReference>
<gene>
    <name evidence="6" type="ORF">BCR42DRAFT_422791</name>
    <name evidence="7" type="ORF">BCR42DRAFT_422798</name>
    <name evidence="5" type="ORF">BCR42DRAFT_424865</name>
    <name evidence="3" type="ORF">BCR42DRAFT_425272</name>
    <name evidence="4" type="ORF">BCR42DRAFT_425278</name>
    <name evidence="2" type="ORF">BCR42DRAFT_429756</name>
</gene>
<sequence length="51" mass="6330">MTLPWCHHSRILHFDITFILPYFTFPLFIFIHRFTLFSPHCYLFLPVIILY</sequence>
<keyword evidence="1" id="KW-0812">Transmembrane</keyword>
<proteinExistence type="predicted"/>
<dbReference type="EMBL" id="MCGE01000055">
    <property type="protein sequence ID" value="ORZ01989.1"/>
    <property type="molecule type" value="Genomic_DNA"/>
</dbReference>
<evidence type="ECO:0000313" key="8">
    <source>
        <dbReference type="Proteomes" id="UP000193560"/>
    </source>
</evidence>
<dbReference type="AlphaFoldDB" id="A0A1X2I2R5"/>
<evidence type="ECO:0000313" key="2">
    <source>
        <dbReference type="EMBL" id="ORZ01989.1"/>
    </source>
</evidence>